<gene>
    <name evidence="1" type="ORF">H0G86_004783</name>
</gene>
<dbReference type="Proteomes" id="UP000826661">
    <property type="component" value="Chromosome II"/>
</dbReference>
<protein>
    <submittedName>
        <fullName evidence="1">Uncharacterized protein</fullName>
    </submittedName>
</protein>
<dbReference type="AlphaFoldDB" id="A0A8G0LDC4"/>
<dbReference type="EMBL" id="CP075865">
    <property type="protein sequence ID" value="QYS97555.1"/>
    <property type="molecule type" value="Genomic_DNA"/>
</dbReference>
<reference evidence="1 2" key="1">
    <citation type="journal article" date="2021" name="BMC Genomics">
        <title>Telomere-to-telomere genome assembly of asparaginase-producing Trichoderma simmonsii.</title>
        <authorList>
            <person name="Chung D."/>
            <person name="Kwon Y.M."/>
            <person name="Yang Y."/>
        </authorList>
    </citation>
    <scope>NUCLEOTIDE SEQUENCE [LARGE SCALE GENOMIC DNA]</scope>
    <source>
        <strain evidence="1 2">GH-Sj1</strain>
    </source>
</reference>
<name>A0A8G0LDC4_9HYPO</name>
<organism evidence="1 2">
    <name type="scientific">Trichoderma simmonsii</name>
    <dbReference type="NCBI Taxonomy" id="1491479"/>
    <lineage>
        <taxon>Eukaryota</taxon>
        <taxon>Fungi</taxon>
        <taxon>Dikarya</taxon>
        <taxon>Ascomycota</taxon>
        <taxon>Pezizomycotina</taxon>
        <taxon>Sordariomycetes</taxon>
        <taxon>Hypocreomycetidae</taxon>
        <taxon>Hypocreales</taxon>
        <taxon>Hypocreaceae</taxon>
        <taxon>Trichoderma</taxon>
    </lineage>
</organism>
<evidence type="ECO:0000313" key="1">
    <source>
        <dbReference type="EMBL" id="QYS97555.1"/>
    </source>
</evidence>
<accession>A0A8G0LDC4</accession>
<proteinExistence type="predicted"/>
<keyword evidence="2" id="KW-1185">Reference proteome</keyword>
<sequence>MLSTTCPGSHNLAPRHRKLFMKQQSNASKCSTNSIGYCARLFAGAFISPSKFGKFPSSRHSVLFDGRCRSTAYSISACGSDLRQLQTKQIRSPKADGNMLAIRVKTAEVQRITTPLPLLLAFLVASHITELEGAVSVNIGLWRREDITMAVIAPLKRAILGREIVKIPRPLIEHRKRAPTSSAKQIL</sequence>
<evidence type="ECO:0000313" key="2">
    <source>
        <dbReference type="Proteomes" id="UP000826661"/>
    </source>
</evidence>